<evidence type="ECO:0000256" key="3">
    <source>
        <dbReference type="ARBA" id="ARBA00022448"/>
    </source>
</evidence>
<feature type="transmembrane region" description="Helical" evidence="8">
    <location>
        <begin position="41"/>
        <end position="61"/>
    </location>
</feature>
<protein>
    <recommendedName>
        <fullName evidence="12">Sulfite efflux pump SSU1</fullName>
    </recommendedName>
</protein>
<proteinExistence type="inferred from homology"/>
<feature type="transmembrane region" description="Helical" evidence="8">
    <location>
        <begin position="6"/>
        <end position="29"/>
    </location>
</feature>
<dbReference type="PANTHER" id="PTHR31686">
    <property type="match status" value="1"/>
</dbReference>
<dbReference type="EMBL" id="MBFS01000181">
    <property type="protein sequence ID" value="PVV03905.1"/>
    <property type="molecule type" value="Genomic_DNA"/>
</dbReference>
<evidence type="ECO:0000256" key="2">
    <source>
        <dbReference type="ARBA" id="ARBA00008566"/>
    </source>
</evidence>
<dbReference type="Pfam" id="PF03595">
    <property type="entry name" value="SLAC1"/>
    <property type="match status" value="1"/>
</dbReference>
<accession>A0A2T9ZH65</accession>
<gene>
    <name evidence="9" type="ORF">BB560_001607</name>
    <name evidence="10" type="ORF">BB560_001608</name>
</gene>
<keyword evidence="5 8" id="KW-0812">Transmembrane</keyword>
<keyword evidence="11" id="KW-1185">Reference proteome</keyword>
<keyword evidence="3" id="KW-0813">Transport</keyword>
<comment type="caution">
    <text evidence="9">The sequence shown here is derived from an EMBL/GenBank/DDBJ whole genome shotgun (WGS) entry which is preliminary data.</text>
</comment>
<keyword evidence="7 8" id="KW-0472">Membrane</keyword>
<dbReference type="EMBL" id="MBFS01000181">
    <property type="protein sequence ID" value="PVV03900.1"/>
    <property type="molecule type" value="Genomic_DNA"/>
</dbReference>
<dbReference type="PANTHER" id="PTHR31686:SF1">
    <property type="entry name" value="SULFITE EFFLUX PUMP SSU1"/>
    <property type="match status" value="1"/>
</dbReference>
<feature type="transmembrane region" description="Helical" evidence="8">
    <location>
        <begin position="186"/>
        <end position="213"/>
    </location>
</feature>
<evidence type="ECO:0000313" key="9">
    <source>
        <dbReference type="EMBL" id="PVV03900.1"/>
    </source>
</evidence>
<dbReference type="InterPro" id="IPR004695">
    <property type="entry name" value="SLAC1/Mae1/Ssu1/TehA"/>
</dbReference>
<name>A0A2T9ZH65_9FUNG</name>
<sequence length="293" mass="32052">MLSHPAQSMFIGTIPMGFATILNSLVIMFPSRPGFHHTAVIFWWIDVVMMFFSVFVVVSYISVVHQHSYENMLATWLLPIVPAVVTAGSGGIVAASQTGLTAKYIIIISYMIWGIGIPLSFCILAIYFSRLAFYGLPKPDLIISTMLPLGPMGQGCFGIVSLGSASYKLTSTSSTQSLRLFGESAYGGGIVVGLIMWGFGFFWLVMAIISILYTFISSKNIQFNLGWWGLTFPLGVFISGTNSLARALDSNFLQVLETIFTVALFILWVMDLLLTIVNSANLSLLFDPNMADS</sequence>
<dbReference type="GO" id="GO:0005886">
    <property type="term" value="C:plasma membrane"/>
    <property type="evidence" value="ECO:0007669"/>
    <property type="project" value="UniProtKB-SubCell"/>
</dbReference>
<evidence type="ECO:0008006" key="12">
    <source>
        <dbReference type="Google" id="ProtNLM"/>
    </source>
</evidence>
<keyword evidence="4" id="KW-1003">Cell membrane</keyword>
<evidence type="ECO:0000256" key="6">
    <source>
        <dbReference type="ARBA" id="ARBA00022989"/>
    </source>
</evidence>
<dbReference type="GO" id="GO:0000319">
    <property type="term" value="F:sulfite transmembrane transporter activity"/>
    <property type="evidence" value="ECO:0007669"/>
    <property type="project" value="TreeGrafter"/>
</dbReference>
<evidence type="ECO:0000313" key="10">
    <source>
        <dbReference type="EMBL" id="PVV03905.1"/>
    </source>
</evidence>
<dbReference type="InterPro" id="IPR038665">
    <property type="entry name" value="Voltage-dep_anion_channel_sf"/>
</dbReference>
<feature type="transmembrane region" description="Helical" evidence="8">
    <location>
        <begin position="225"/>
        <end position="245"/>
    </location>
</feature>
<dbReference type="InterPro" id="IPR051629">
    <property type="entry name" value="Sulfite_efflux_TDT"/>
</dbReference>
<comment type="subcellular location">
    <subcellularLocation>
        <location evidence="1">Cell membrane</location>
        <topology evidence="1">Multi-pass membrane protein</topology>
    </subcellularLocation>
</comment>
<evidence type="ECO:0000256" key="7">
    <source>
        <dbReference type="ARBA" id="ARBA00023136"/>
    </source>
</evidence>
<dbReference type="OrthoDB" id="1099at2759"/>
<evidence type="ECO:0000256" key="4">
    <source>
        <dbReference type="ARBA" id="ARBA00022475"/>
    </source>
</evidence>
<feature type="transmembrane region" description="Helical" evidence="8">
    <location>
        <begin position="252"/>
        <end position="277"/>
    </location>
</feature>
<evidence type="ECO:0000256" key="8">
    <source>
        <dbReference type="SAM" id="Phobius"/>
    </source>
</evidence>
<dbReference type="AlphaFoldDB" id="A0A2T9ZH65"/>
<evidence type="ECO:0000256" key="1">
    <source>
        <dbReference type="ARBA" id="ARBA00004651"/>
    </source>
</evidence>
<keyword evidence="6 8" id="KW-1133">Transmembrane helix</keyword>
<organism evidence="9 11">
    <name type="scientific">Smittium megazygosporum</name>
    <dbReference type="NCBI Taxonomy" id="133381"/>
    <lineage>
        <taxon>Eukaryota</taxon>
        <taxon>Fungi</taxon>
        <taxon>Fungi incertae sedis</taxon>
        <taxon>Zoopagomycota</taxon>
        <taxon>Kickxellomycotina</taxon>
        <taxon>Harpellomycetes</taxon>
        <taxon>Harpellales</taxon>
        <taxon>Legeriomycetaceae</taxon>
        <taxon>Smittium</taxon>
    </lineage>
</organism>
<feature type="transmembrane region" description="Helical" evidence="8">
    <location>
        <begin position="73"/>
        <end position="95"/>
    </location>
</feature>
<dbReference type="Proteomes" id="UP000245609">
    <property type="component" value="Unassembled WGS sequence"/>
</dbReference>
<reference evidence="9 11" key="1">
    <citation type="journal article" date="2018" name="MBio">
        <title>Comparative Genomics Reveals the Core Gene Toolbox for the Fungus-Insect Symbiosis.</title>
        <authorList>
            <person name="Wang Y."/>
            <person name="Stata M."/>
            <person name="Wang W."/>
            <person name="Stajich J.E."/>
            <person name="White M.M."/>
            <person name="Moncalvo J.M."/>
        </authorList>
    </citation>
    <scope>NUCLEOTIDE SEQUENCE [LARGE SCALE GENOMIC DNA]</scope>
    <source>
        <strain evidence="9 11">SC-DP-2</strain>
    </source>
</reference>
<dbReference type="Gene3D" id="1.50.10.150">
    <property type="entry name" value="Voltage-dependent anion channel"/>
    <property type="match status" value="1"/>
</dbReference>
<comment type="similarity">
    <text evidence="2">Belongs to the tellurite-resistance/dicarboxylate transporter (TDT) family.</text>
</comment>
<feature type="transmembrane region" description="Helical" evidence="8">
    <location>
        <begin position="107"/>
        <end position="129"/>
    </location>
</feature>
<evidence type="ECO:0000313" key="11">
    <source>
        <dbReference type="Proteomes" id="UP000245609"/>
    </source>
</evidence>
<evidence type="ECO:0000256" key="5">
    <source>
        <dbReference type="ARBA" id="ARBA00022692"/>
    </source>
</evidence>